<sequence length="69" mass="8121">MLSILQFLLSFILGWGTGWIMIHLWKPWIIYHGPNSDTVRQQIYADSATGHCFRYEPQTYLCPINVIHK</sequence>
<reference evidence="1" key="1">
    <citation type="journal article" date="2020" name="Nature">
        <title>Giant virus diversity and host interactions through global metagenomics.</title>
        <authorList>
            <person name="Schulz F."/>
            <person name="Roux S."/>
            <person name="Paez-Espino D."/>
            <person name="Jungbluth S."/>
            <person name="Walsh D.A."/>
            <person name="Denef V.J."/>
            <person name="McMahon K.D."/>
            <person name="Konstantinidis K.T."/>
            <person name="Eloe-Fadrosh E.A."/>
            <person name="Kyrpides N.C."/>
            <person name="Woyke T."/>
        </authorList>
    </citation>
    <scope>NUCLEOTIDE SEQUENCE</scope>
    <source>
        <strain evidence="1">GVMAG-M-3300014204-73</strain>
    </source>
</reference>
<protein>
    <submittedName>
        <fullName evidence="1">Uncharacterized protein</fullName>
    </submittedName>
</protein>
<dbReference type="EMBL" id="MN739179">
    <property type="protein sequence ID" value="QHS92461.1"/>
    <property type="molecule type" value="Genomic_DNA"/>
</dbReference>
<evidence type="ECO:0000313" key="1">
    <source>
        <dbReference type="EMBL" id="QHS92461.1"/>
    </source>
</evidence>
<proteinExistence type="predicted"/>
<name>A0A6C0BL30_9ZZZZ</name>
<organism evidence="1">
    <name type="scientific">viral metagenome</name>
    <dbReference type="NCBI Taxonomy" id="1070528"/>
    <lineage>
        <taxon>unclassified sequences</taxon>
        <taxon>metagenomes</taxon>
        <taxon>organismal metagenomes</taxon>
    </lineage>
</organism>
<accession>A0A6C0BL30</accession>
<dbReference type="AlphaFoldDB" id="A0A6C0BL30"/>